<organism evidence="2 3">
    <name type="scientific">Cymbomonas tetramitiformis</name>
    <dbReference type="NCBI Taxonomy" id="36881"/>
    <lineage>
        <taxon>Eukaryota</taxon>
        <taxon>Viridiplantae</taxon>
        <taxon>Chlorophyta</taxon>
        <taxon>Pyramimonadophyceae</taxon>
        <taxon>Pyramimonadales</taxon>
        <taxon>Pyramimonadaceae</taxon>
        <taxon>Cymbomonas</taxon>
    </lineage>
</organism>
<feature type="coiled-coil region" evidence="1">
    <location>
        <begin position="34"/>
        <end position="128"/>
    </location>
</feature>
<feature type="non-terminal residue" evidence="2">
    <location>
        <position position="1"/>
    </location>
</feature>
<keyword evidence="1" id="KW-0175">Coiled coil</keyword>
<accession>A0AAE0F7S6</accession>
<comment type="caution">
    <text evidence="2">The sequence shown here is derived from an EMBL/GenBank/DDBJ whole genome shotgun (WGS) entry which is preliminary data.</text>
</comment>
<dbReference type="EMBL" id="LGRX02024213">
    <property type="protein sequence ID" value="KAK3254065.1"/>
    <property type="molecule type" value="Genomic_DNA"/>
</dbReference>
<dbReference type="AlphaFoldDB" id="A0AAE0F7S6"/>
<keyword evidence="3" id="KW-1185">Reference proteome</keyword>
<gene>
    <name evidence="2" type="ORF">CYMTET_36707</name>
</gene>
<evidence type="ECO:0000313" key="3">
    <source>
        <dbReference type="Proteomes" id="UP001190700"/>
    </source>
</evidence>
<protein>
    <submittedName>
        <fullName evidence="2">Uncharacterized protein</fullName>
    </submittedName>
</protein>
<evidence type="ECO:0000313" key="2">
    <source>
        <dbReference type="EMBL" id="KAK3254065.1"/>
    </source>
</evidence>
<sequence>QVRRQMEREVHNAVAHTEALAEEKTAAQVQNAWHEAQAAERARYEAQVEEEVKERIARTPLPSLRRTVKEKEAEVASLTMELAALRREMERAVEAAWRGERRKNVEEMKKQAEEAKRQGEEAKKYQLKAGLWQQLMVALNTARRCPES</sequence>
<name>A0AAE0F7S6_9CHLO</name>
<reference evidence="2 3" key="1">
    <citation type="journal article" date="2015" name="Genome Biol. Evol.">
        <title>Comparative Genomics of a Bacterivorous Green Alga Reveals Evolutionary Causalities and Consequences of Phago-Mixotrophic Mode of Nutrition.</title>
        <authorList>
            <person name="Burns J.A."/>
            <person name="Paasch A."/>
            <person name="Narechania A."/>
            <person name="Kim E."/>
        </authorList>
    </citation>
    <scope>NUCLEOTIDE SEQUENCE [LARGE SCALE GENOMIC DNA]</scope>
    <source>
        <strain evidence="2 3">PLY_AMNH</strain>
    </source>
</reference>
<proteinExistence type="predicted"/>
<evidence type="ECO:0000256" key="1">
    <source>
        <dbReference type="SAM" id="Coils"/>
    </source>
</evidence>
<dbReference type="Proteomes" id="UP001190700">
    <property type="component" value="Unassembled WGS sequence"/>
</dbReference>